<organism evidence="1 2">
    <name type="scientific">Slackia piriformis</name>
    <dbReference type="NCBI Taxonomy" id="626934"/>
    <lineage>
        <taxon>Bacteria</taxon>
        <taxon>Bacillati</taxon>
        <taxon>Actinomycetota</taxon>
        <taxon>Coriobacteriia</taxon>
        <taxon>Eggerthellales</taxon>
        <taxon>Eggerthellaceae</taxon>
        <taxon>Slackia</taxon>
    </lineage>
</organism>
<protein>
    <submittedName>
        <fullName evidence="1">Uncharacterized protein</fullName>
    </submittedName>
</protein>
<reference evidence="1" key="1">
    <citation type="submission" date="2021-02" db="EMBL/GenBank/DDBJ databases">
        <title>Infant gut strain persistence is associated with maternal origin, phylogeny, and functional potential including surface adhesion and iron acquisition.</title>
        <authorList>
            <person name="Lou Y.C."/>
        </authorList>
    </citation>
    <scope>NUCLEOTIDE SEQUENCE</scope>
    <source>
        <strain evidence="1">L2_039_000G1_dasL2_039_000G1_concoct_11</strain>
    </source>
</reference>
<dbReference type="EMBL" id="JAGZSV010000230">
    <property type="protein sequence ID" value="MBS6941587.1"/>
    <property type="molecule type" value="Genomic_DNA"/>
</dbReference>
<evidence type="ECO:0000313" key="2">
    <source>
        <dbReference type="Proteomes" id="UP000727506"/>
    </source>
</evidence>
<dbReference type="Proteomes" id="UP000727506">
    <property type="component" value="Unassembled WGS sequence"/>
</dbReference>
<gene>
    <name evidence="1" type="ORF">KH142_09000</name>
</gene>
<accession>A0A943UUK5</accession>
<proteinExistence type="predicted"/>
<comment type="caution">
    <text evidence="1">The sequence shown here is derived from an EMBL/GenBank/DDBJ whole genome shotgun (WGS) entry which is preliminary data.</text>
</comment>
<dbReference type="AlphaFoldDB" id="A0A943UUK5"/>
<sequence>MKTCPVCGARCFDDMAVCYGCLHDFSRAMRRGDRVSCKAVRGEPCFDDALDVEEADEPARPVRLAADVSASAAKERIEFDPPWFAASPHDGRSGETPLVGGVEPIEMAVPMVTVVRREDALPNVAGRFDANSMAESSSFVLSVPKGGRVLLCAR</sequence>
<name>A0A943UUK5_9ACTN</name>
<evidence type="ECO:0000313" key="1">
    <source>
        <dbReference type="EMBL" id="MBS6941587.1"/>
    </source>
</evidence>